<sequence length="504" mass="58255">MRLLKPLVWVLFLIGSMNGLAQKKTDKLLPYSKKTSEKLWKKIDSRPVPAWYQKAKFGIFIHWGPYSVPSWSPVGTYTEWYQKWLVSKSIFGNNNPDSKAIPNFQDNVYGTESSYYDFGRMFKAELYDPTSWAKLFKKAGAKYVILTSKHHDGFTLWPNKQAQDMRQVKWNAGETGAKKDLVAPYMEAMREAGLKAGLYYSLYEWYHPWYMESNPRFVTEHYHPQFKDLVNKYAPDMIFADGAWDHDDQFWRSGELLTWLYEESPCKDYVVINDRWFKGCRHKHGGYMTTEYEVKGLEIDKPWEENRGMGFSFGYNRAENIENYTSPKALVLMLCDLVSMGGNLLLNVGPKADGTIPVIMQERLLQIGQWLDLNGEAIYDTHKWKRSFQWSKGNKVFDNKNVSYVGGDYILKQTINPPKGMATKEVLFTAKGDDVYAIVPKWPGNNLHIKDLKVSKDTKITLLGYNGPLSFKKTKGGIVVDFPNYDPNGKLVDYAYVLKITKVK</sequence>
<proteinExistence type="predicted"/>
<gene>
    <name evidence="1" type="ORF">K4L44_12965</name>
</gene>
<dbReference type="Proteomes" id="UP000826212">
    <property type="component" value="Chromosome"/>
</dbReference>
<evidence type="ECO:0000313" key="1">
    <source>
        <dbReference type="EMBL" id="QZE13487.1"/>
    </source>
</evidence>
<accession>A0AC61NM50</accession>
<reference evidence="1" key="1">
    <citation type="submission" date="2021-08" db="EMBL/GenBank/DDBJ databases">
        <title>Novel anaerobic bacterium isolated from sea squirt in East Sea, Republic of Korea.</title>
        <authorList>
            <person name="Nguyen T.H."/>
            <person name="Li Z."/>
            <person name="Lee Y.-J."/>
            <person name="Ko J."/>
            <person name="Kim S.-G."/>
        </authorList>
    </citation>
    <scope>NUCLEOTIDE SEQUENCE</scope>
    <source>
        <strain evidence="1">KCTC 25031</strain>
    </source>
</reference>
<organism evidence="1 2">
    <name type="scientific">Halosquirtibacter laminarini</name>
    <dbReference type="NCBI Taxonomy" id="3374600"/>
    <lineage>
        <taxon>Bacteria</taxon>
        <taxon>Pseudomonadati</taxon>
        <taxon>Bacteroidota</taxon>
        <taxon>Bacteroidia</taxon>
        <taxon>Marinilabiliales</taxon>
        <taxon>Prolixibacteraceae</taxon>
        <taxon>Halosquirtibacter</taxon>
    </lineage>
</organism>
<dbReference type="EMBL" id="CP081303">
    <property type="protein sequence ID" value="QZE13487.1"/>
    <property type="molecule type" value="Genomic_DNA"/>
</dbReference>
<evidence type="ECO:0000313" key="2">
    <source>
        <dbReference type="Proteomes" id="UP000826212"/>
    </source>
</evidence>
<keyword evidence="2" id="KW-1185">Reference proteome</keyword>
<protein>
    <submittedName>
        <fullName evidence="1">Alpha-L-fucosidase</fullName>
    </submittedName>
</protein>
<name>A0AC61NM50_9BACT</name>